<dbReference type="FunCoup" id="A9B914">
    <property type="interactions" value="1"/>
</dbReference>
<sequence length="345" mass="37439">MGIPRLALRAIGVRCFRSMRLLMLVFLTACSTAQPSPTPAPMDTVTIQLNWVNDYSSAGFFAAEKNGRFADQRVQVTLREGGFDANGYIDGTEQVSSGAADFGVASADSIIQARAQGKPIVGIAVLAQDSPLAILSLPQTAIRDPHDLVGKKVLVAEGGATQLYTTLLASQQIALTQAPPIPRTDSGIDQLIAGKIDALVAWNVNEAIELSELGYPPSVMLFSDYGINSYELVLITTERMVTENPDLVTRVLKATLQGWKDVILSPAQAIGYVKDYAPTVDRDGQMRRLSAFVELLQPTNTKLGDMLPDRWAFTHQMLQTQGALTQPIELGRAYSTMFLDVLPDR</sequence>
<keyword evidence="5" id="KW-0808">Transferase</keyword>
<name>A9B914_HERA2</name>
<evidence type="ECO:0000256" key="4">
    <source>
        <dbReference type="ARBA" id="ARBA00011738"/>
    </source>
</evidence>
<evidence type="ECO:0000256" key="5">
    <source>
        <dbReference type="ARBA" id="ARBA00022679"/>
    </source>
</evidence>
<dbReference type="GO" id="GO:0016740">
    <property type="term" value="F:transferase activity"/>
    <property type="evidence" value="ECO:0007669"/>
    <property type="project" value="UniProtKB-KW"/>
</dbReference>
<gene>
    <name evidence="14" type="ordered locus">Haur_5201</name>
</gene>
<organism evidence="14 15">
    <name type="scientific">Herpetosiphon aurantiacus (strain ATCC 23779 / DSM 785 / 114-95)</name>
    <dbReference type="NCBI Taxonomy" id="316274"/>
    <lineage>
        <taxon>Bacteria</taxon>
        <taxon>Bacillati</taxon>
        <taxon>Chloroflexota</taxon>
        <taxon>Chloroflexia</taxon>
        <taxon>Herpetosiphonales</taxon>
        <taxon>Herpetosiphonaceae</taxon>
        <taxon>Herpetosiphon</taxon>
    </lineage>
</organism>
<evidence type="ECO:0000259" key="13">
    <source>
        <dbReference type="Pfam" id="PF09084"/>
    </source>
</evidence>
<reference evidence="14 15" key="1">
    <citation type="journal article" date="2011" name="Stand. Genomic Sci.">
        <title>Complete genome sequence of the filamentous gliding predatory bacterium Herpetosiphon aurantiacus type strain (114-95(T)).</title>
        <authorList>
            <person name="Kiss H."/>
            <person name="Nett M."/>
            <person name="Domin N."/>
            <person name="Martin K."/>
            <person name="Maresca J.A."/>
            <person name="Copeland A."/>
            <person name="Lapidus A."/>
            <person name="Lucas S."/>
            <person name="Berry K.W."/>
            <person name="Glavina Del Rio T."/>
            <person name="Dalin E."/>
            <person name="Tice H."/>
            <person name="Pitluck S."/>
            <person name="Richardson P."/>
            <person name="Bruce D."/>
            <person name="Goodwin L."/>
            <person name="Han C."/>
            <person name="Detter J.C."/>
            <person name="Schmutz J."/>
            <person name="Brettin T."/>
            <person name="Land M."/>
            <person name="Hauser L."/>
            <person name="Kyrpides N.C."/>
            <person name="Ivanova N."/>
            <person name="Goker M."/>
            <person name="Woyke T."/>
            <person name="Klenk H.P."/>
            <person name="Bryant D.A."/>
        </authorList>
    </citation>
    <scope>NUCLEOTIDE SEQUENCE [LARGE SCALE GENOMIC DNA]</scope>
    <source>
        <strain evidence="15">ATCC 23779 / DSM 785 / 114-95</strain>
        <plasmid evidence="14">pHAU01</plasmid>
    </source>
</reference>
<keyword evidence="8" id="KW-0784">Thiamine biosynthesis</keyword>
<feature type="domain" description="SsuA/THI5-like" evidence="13">
    <location>
        <begin position="57"/>
        <end position="269"/>
    </location>
</feature>
<accession>A9B914</accession>
<dbReference type="PANTHER" id="PTHR31528">
    <property type="entry name" value="4-AMINO-5-HYDROXYMETHYL-2-METHYLPYRIMIDINE PHOSPHATE SYNTHASE THI11-RELATED"/>
    <property type="match status" value="1"/>
</dbReference>
<dbReference type="InterPro" id="IPR027939">
    <property type="entry name" value="NMT1/THI5"/>
</dbReference>
<keyword evidence="9" id="KW-0408">Iron</keyword>
<keyword evidence="12" id="KW-0732">Signal</keyword>
<dbReference type="SUPFAM" id="SSF53850">
    <property type="entry name" value="Periplasmic binding protein-like II"/>
    <property type="match status" value="1"/>
</dbReference>
<feature type="signal peptide" evidence="12">
    <location>
        <begin position="1"/>
        <end position="33"/>
    </location>
</feature>
<evidence type="ECO:0000256" key="1">
    <source>
        <dbReference type="ARBA" id="ARBA00003469"/>
    </source>
</evidence>
<feature type="chain" id="PRO_5002735388" description="Thiamine pyrimidine synthase" evidence="12">
    <location>
        <begin position="34"/>
        <end position="345"/>
    </location>
</feature>
<evidence type="ECO:0000256" key="12">
    <source>
        <dbReference type="SAM" id="SignalP"/>
    </source>
</evidence>
<evidence type="ECO:0000256" key="8">
    <source>
        <dbReference type="ARBA" id="ARBA00022977"/>
    </source>
</evidence>
<evidence type="ECO:0000313" key="14">
    <source>
        <dbReference type="EMBL" id="ABX07828.1"/>
    </source>
</evidence>
<evidence type="ECO:0000256" key="3">
    <source>
        <dbReference type="ARBA" id="ARBA00009406"/>
    </source>
</evidence>
<dbReference type="Gene3D" id="3.40.190.10">
    <property type="entry name" value="Periplasmic binding protein-like II"/>
    <property type="match status" value="2"/>
</dbReference>
<dbReference type="GO" id="GO:0009228">
    <property type="term" value="P:thiamine biosynthetic process"/>
    <property type="evidence" value="ECO:0007669"/>
    <property type="project" value="UniProtKB-KW"/>
</dbReference>
<evidence type="ECO:0000313" key="15">
    <source>
        <dbReference type="Proteomes" id="UP000000787"/>
    </source>
</evidence>
<dbReference type="EMBL" id="CP000876">
    <property type="protein sequence ID" value="ABX07828.1"/>
    <property type="molecule type" value="Genomic_DNA"/>
</dbReference>
<keyword evidence="6" id="KW-0479">Metal-binding</keyword>
<dbReference type="GO" id="GO:0046872">
    <property type="term" value="F:metal ion binding"/>
    <property type="evidence" value="ECO:0007669"/>
    <property type="project" value="UniProtKB-KW"/>
</dbReference>
<dbReference type="AlphaFoldDB" id="A9B914"/>
<evidence type="ECO:0000256" key="9">
    <source>
        <dbReference type="ARBA" id="ARBA00023004"/>
    </source>
</evidence>
<dbReference type="InterPro" id="IPR015168">
    <property type="entry name" value="SsuA/THI5"/>
</dbReference>
<comment type="function">
    <text evidence="1">Responsible for the formation of the pyrimidine heterocycle in the thiamine biosynthesis pathway. Catalyzes the formation of hydroxymethylpyrimidine phosphate (HMP-P) from histidine and pyridoxal phosphate (PLP). The protein uses PLP and the active site histidine to form HMP-P, generating an inactive enzyme. The enzyme can only undergo a single turnover, which suggests it is a suicide enzyme.</text>
</comment>
<evidence type="ECO:0000256" key="6">
    <source>
        <dbReference type="ARBA" id="ARBA00022723"/>
    </source>
</evidence>
<comment type="catalytic activity">
    <reaction evidence="11">
        <text>N(6)-(pyridoxal phosphate)-L-lysyl-[4-amino-5-hydroxymethyl-2-methylpyrimidine phosphate synthase] + L-histidyl-[4-amino-5-hydroxymethyl-2-methylpyrimidine phosphate synthase] + 2 Fe(3+) + 4 H2O = L-lysyl-[4-amino-5-hydroxymethyl-2-methylpyrimidine phosphate synthase] + (2S)-2-amino-5-hydroxy-4-oxopentanoyl-[4-amino-5-hydroxymethyl-2-methylpyrimidine phosphate synthase] + 4-amino-2-methyl-5-(phosphooxymethyl)pyrimidine + 3-oxopropanoate + 2 Fe(2+) + 2 H(+)</text>
        <dbReference type="Rhea" id="RHEA:65756"/>
        <dbReference type="Rhea" id="RHEA-COMP:16892"/>
        <dbReference type="Rhea" id="RHEA-COMP:16893"/>
        <dbReference type="Rhea" id="RHEA-COMP:16894"/>
        <dbReference type="Rhea" id="RHEA-COMP:16895"/>
        <dbReference type="ChEBI" id="CHEBI:15377"/>
        <dbReference type="ChEBI" id="CHEBI:15378"/>
        <dbReference type="ChEBI" id="CHEBI:29033"/>
        <dbReference type="ChEBI" id="CHEBI:29034"/>
        <dbReference type="ChEBI" id="CHEBI:29969"/>
        <dbReference type="ChEBI" id="CHEBI:29979"/>
        <dbReference type="ChEBI" id="CHEBI:33190"/>
        <dbReference type="ChEBI" id="CHEBI:58354"/>
        <dbReference type="ChEBI" id="CHEBI:143915"/>
        <dbReference type="ChEBI" id="CHEBI:157692"/>
    </reaction>
    <physiologicalReaction direction="left-to-right" evidence="11">
        <dbReference type="Rhea" id="RHEA:65757"/>
    </physiologicalReaction>
</comment>
<evidence type="ECO:0000256" key="7">
    <source>
        <dbReference type="ARBA" id="ARBA00022898"/>
    </source>
</evidence>
<dbReference type="BioCyc" id="HAUR316274:GHYA-5263-MONOMER"/>
<proteinExistence type="inferred from homology"/>
<dbReference type="Proteomes" id="UP000000787">
    <property type="component" value="Plasmid pHAU01"/>
</dbReference>
<dbReference type="KEGG" id="hau:Haur_5201"/>
<dbReference type="HOGENOM" id="CLU_028871_1_3_0"/>
<keyword evidence="14" id="KW-0614">Plasmid</keyword>
<dbReference type="InParanoid" id="A9B914"/>
<dbReference type="PANTHER" id="PTHR31528:SF1">
    <property type="entry name" value="4-AMINO-5-HYDROXYMETHYL-2-METHYLPYRIMIDINE PHOSPHATE SYNTHASE THI11-RELATED"/>
    <property type="match status" value="1"/>
</dbReference>
<evidence type="ECO:0000256" key="11">
    <source>
        <dbReference type="ARBA" id="ARBA00048179"/>
    </source>
</evidence>
<comment type="subunit">
    <text evidence="4">Homodimer.</text>
</comment>
<comment type="similarity">
    <text evidence="3">Belongs to the NMT1/THI5 family.</text>
</comment>
<protein>
    <recommendedName>
        <fullName evidence="10">Thiamine pyrimidine synthase</fullName>
    </recommendedName>
</protein>
<dbReference type="Pfam" id="PF09084">
    <property type="entry name" value="NMT1"/>
    <property type="match status" value="1"/>
</dbReference>
<comment type="pathway">
    <text evidence="2">Cofactor biosynthesis; thiamine diphosphate biosynthesis.</text>
</comment>
<evidence type="ECO:0000256" key="2">
    <source>
        <dbReference type="ARBA" id="ARBA00004948"/>
    </source>
</evidence>
<keyword evidence="15" id="KW-1185">Reference proteome</keyword>
<geneLocation type="plasmid" evidence="14 15">
    <name>pHAU01</name>
</geneLocation>
<evidence type="ECO:0000256" key="10">
    <source>
        <dbReference type="ARBA" id="ARBA00033171"/>
    </source>
</evidence>
<keyword evidence="7" id="KW-0663">Pyridoxal phosphate</keyword>